<keyword evidence="2" id="KW-0812">Transmembrane</keyword>
<organism evidence="3 4">
    <name type="scientific">Candidatus Kaiserbacteria bacterium RIFCSPHIGHO2_02_FULL_54_11b</name>
    <dbReference type="NCBI Taxonomy" id="1798494"/>
    <lineage>
        <taxon>Bacteria</taxon>
        <taxon>Candidatus Kaiseribacteriota</taxon>
    </lineage>
</organism>
<accession>A0A1F6DS32</accession>
<evidence type="ECO:0000256" key="1">
    <source>
        <dbReference type="SAM" id="MobiDB-lite"/>
    </source>
</evidence>
<keyword evidence="2" id="KW-0472">Membrane</keyword>
<evidence type="ECO:0000256" key="2">
    <source>
        <dbReference type="SAM" id="Phobius"/>
    </source>
</evidence>
<dbReference type="EMBL" id="MFLH01000036">
    <property type="protein sequence ID" value="OGG64090.1"/>
    <property type="molecule type" value="Genomic_DNA"/>
</dbReference>
<feature type="transmembrane region" description="Helical" evidence="2">
    <location>
        <begin position="7"/>
        <end position="26"/>
    </location>
</feature>
<feature type="compositionally biased region" description="Pro residues" evidence="1">
    <location>
        <begin position="74"/>
        <end position="90"/>
    </location>
</feature>
<dbReference type="AlphaFoldDB" id="A0A1F6DS32"/>
<gene>
    <name evidence="3" type="ORF">A3C18_03760</name>
</gene>
<reference evidence="3 4" key="1">
    <citation type="journal article" date="2016" name="Nat. Commun.">
        <title>Thousands of microbial genomes shed light on interconnected biogeochemical processes in an aquifer system.</title>
        <authorList>
            <person name="Anantharaman K."/>
            <person name="Brown C.T."/>
            <person name="Hug L.A."/>
            <person name="Sharon I."/>
            <person name="Castelle C.J."/>
            <person name="Probst A.J."/>
            <person name="Thomas B.C."/>
            <person name="Singh A."/>
            <person name="Wilkins M.J."/>
            <person name="Karaoz U."/>
            <person name="Brodie E.L."/>
            <person name="Williams K.H."/>
            <person name="Hubbard S.S."/>
            <person name="Banfield J.F."/>
        </authorList>
    </citation>
    <scope>NUCLEOTIDE SEQUENCE [LARGE SCALE GENOMIC DNA]</scope>
</reference>
<keyword evidence="2" id="KW-1133">Transmembrane helix</keyword>
<sequence>MGQMKWLLILVPVGAVVGFLILYFTGPHATTISTLPPTPISTNQEINHNTPTQPDSSKSVSIPAPISTNAEIPTPAPTLVPAPTPKPISTPKPTASTNGTQYLVFGIPADVYDPGKDVHGNLDKLVTSLINRFDTTGDAKHRLGFMIVLPVWFADSRIGGNQGHVEKIIKEAFAVAKERNVAVYFTLYSFTRWPAQMWNWYDASQPGYSLENKKNVEWTDWSGTPTKNRYSLQEGETRMTPVMCYNSSKVLSEISHITSKILGPAILRGTADLKSAGKEDLFGGITLSEELSLDDYSGIDKLNPTLGAMMTTDGALKTRLGYCALTNLGYSKDKPPADYPAALAKVNQDYATYWGKQLVQAGIPKAKLYTHVAPALDAAYLQYTNAPTDTAFNEYSNPGWTTYLAGPLANGLDVLYKALADNGNPTWGSTESSPTNITGTSVKPETFLAWHYNHGANLIVMNAADGSAGGQGIGKSIWSSASVAAYQKFLSGAQLQE</sequence>
<dbReference type="Proteomes" id="UP000178328">
    <property type="component" value="Unassembled WGS sequence"/>
</dbReference>
<protein>
    <submittedName>
        <fullName evidence="3">Uncharacterized protein</fullName>
    </submittedName>
</protein>
<comment type="caution">
    <text evidence="3">The sequence shown here is derived from an EMBL/GenBank/DDBJ whole genome shotgun (WGS) entry which is preliminary data.</text>
</comment>
<proteinExistence type="predicted"/>
<evidence type="ECO:0000313" key="4">
    <source>
        <dbReference type="Proteomes" id="UP000178328"/>
    </source>
</evidence>
<feature type="compositionally biased region" description="Polar residues" evidence="1">
    <location>
        <begin position="43"/>
        <end position="71"/>
    </location>
</feature>
<name>A0A1F6DS32_9BACT</name>
<feature type="region of interest" description="Disordered" evidence="1">
    <location>
        <begin position="35"/>
        <end position="95"/>
    </location>
</feature>
<dbReference type="STRING" id="1798494.A3C18_03760"/>
<evidence type="ECO:0000313" key="3">
    <source>
        <dbReference type="EMBL" id="OGG64090.1"/>
    </source>
</evidence>